<comment type="caution">
    <text evidence="5">The sequence shown here is derived from an EMBL/GenBank/DDBJ whole genome shotgun (WGS) entry which is preliminary data.</text>
</comment>
<dbReference type="InterPro" id="IPR036188">
    <property type="entry name" value="FAD/NAD-bd_sf"/>
</dbReference>
<evidence type="ECO:0000313" key="6">
    <source>
        <dbReference type="Proteomes" id="UP000236173"/>
    </source>
</evidence>
<dbReference type="Pfam" id="PF01593">
    <property type="entry name" value="Amino_oxidase"/>
    <property type="match status" value="1"/>
</dbReference>
<comment type="function">
    <text evidence="1">Probable oxidoreductase that may play a role as regulator of mitochondrial function.</text>
</comment>
<dbReference type="PANTHER" id="PTHR10668">
    <property type="entry name" value="PHYTOENE DEHYDROGENASE"/>
    <property type="match status" value="1"/>
</dbReference>
<evidence type="ECO:0000259" key="4">
    <source>
        <dbReference type="Pfam" id="PF01593"/>
    </source>
</evidence>
<proteinExistence type="predicted"/>
<accession>A0A2H5XB06</accession>
<sequence>MTQQTHRWDAIIIGAGHNGLVAAAYLAKAGLKVCVLERRSVIGGCCTTETLWGKYKVSTAAYVCGLMHPKIVRDLQLPRYGFEILRRDPSSFTPIPDGDYLLLGSDERFNAEQIARFSRRDAENFLRYEAAMDKLAAFVEPLLTCVPPRFPDATLSDLPTYCRLLARFLRLPPSERSLLTQLLTGSAWDVLSEWFESEPLKITLATDGVIGTALPPTAPTTGLVLFHHVMGSITGKRGVWGYVRGGMGALSAAIATVARQHGATILTETEVQQILVRDGAVAGVVLGDGTEIASRVVLSNADPKRTFLQLLPEGVLPEEFVRKVQRIKMSAAAFKVNLVADGLPEFRGVRGDTHGHLRSTIHLCPSLAFLQQAYADYQRNEPSQQPMVEMCIPTVLDATLASDGKHIVSLFVQYAPYEPVGGWQRWKDEFVRRILAVVDEFAPYFSARVVHLQALSPKDLEAELGLTGGNIFHGDLTPDQMFVFRPIAGWAQYRTPVRGLYLCGAGTHPGGGVIGAAGHNAAMVVLQDWRRRS</sequence>
<protein>
    <recommendedName>
        <fullName evidence="3">Pyridine nucleotide-disulfide oxidoreductase domain-containing protein 2</fullName>
    </recommendedName>
</protein>
<dbReference type="PANTHER" id="PTHR10668:SF103">
    <property type="entry name" value="PYRIDINE NUCLEOTIDE-DISULFIDE OXIDOREDUCTASE DOMAIN-CONTAINING PROTEIN 2"/>
    <property type="match status" value="1"/>
</dbReference>
<reference evidence="6" key="1">
    <citation type="submission" date="2017-09" db="EMBL/GenBank/DDBJ databases">
        <title>Metaegenomics of thermophilic ammonia-oxidizing enrichment culture.</title>
        <authorList>
            <person name="Kato S."/>
            <person name="Suzuki K."/>
        </authorList>
    </citation>
    <scope>NUCLEOTIDE SEQUENCE [LARGE SCALE GENOMIC DNA]</scope>
</reference>
<evidence type="ECO:0000256" key="1">
    <source>
        <dbReference type="ARBA" id="ARBA00037217"/>
    </source>
</evidence>
<dbReference type="InterPro" id="IPR002937">
    <property type="entry name" value="Amino_oxidase"/>
</dbReference>
<dbReference type="GO" id="GO:0016491">
    <property type="term" value="F:oxidoreductase activity"/>
    <property type="evidence" value="ECO:0007669"/>
    <property type="project" value="UniProtKB-KW"/>
</dbReference>
<dbReference type="EMBL" id="BEHT01000009">
    <property type="protein sequence ID" value="GBC98376.1"/>
    <property type="molecule type" value="Genomic_DNA"/>
</dbReference>
<gene>
    <name evidence="5" type="primary">crtI_1</name>
    <name evidence="5" type="ORF">HRbin17_00888</name>
</gene>
<evidence type="ECO:0000256" key="3">
    <source>
        <dbReference type="ARBA" id="ARBA00040298"/>
    </source>
</evidence>
<evidence type="ECO:0000313" key="5">
    <source>
        <dbReference type="EMBL" id="GBC98376.1"/>
    </source>
</evidence>
<dbReference type="Gene3D" id="3.50.50.60">
    <property type="entry name" value="FAD/NAD(P)-binding domain"/>
    <property type="match status" value="2"/>
</dbReference>
<keyword evidence="5" id="KW-0560">Oxidoreductase</keyword>
<comment type="subunit">
    <text evidence="2">Interacts with COX5B; this interaction may contribute to localize PYROXD2 to the inner face of the inner mitochondrial membrane.</text>
</comment>
<dbReference type="AlphaFoldDB" id="A0A2H5XB06"/>
<organism evidence="5 6">
    <name type="scientific">Candidatus Fervidibacter japonicus</name>
    <dbReference type="NCBI Taxonomy" id="2035412"/>
    <lineage>
        <taxon>Bacteria</taxon>
        <taxon>Candidatus Fervidibacterota</taxon>
        <taxon>Candidatus Fervidibacter</taxon>
    </lineage>
</organism>
<name>A0A2H5XB06_9BACT</name>
<evidence type="ECO:0000256" key="2">
    <source>
        <dbReference type="ARBA" id="ARBA00038825"/>
    </source>
</evidence>
<feature type="domain" description="Amine oxidase" evidence="4">
    <location>
        <begin position="19"/>
        <end position="344"/>
    </location>
</feature>
<dbReference type="Proteomes" id="UP000236173">
    <property type="component" value="Unassembled WGS sequence"/>
</dbReference>
<dbReference type="SUPFAM" id="SSF51905">
    <property type="entry name" value="FAD/NAD(P)-binding domain"/>
    <property type="match status" value="1"/>
</dbReference>